<keyword evidence="2" id="KW-0106">Calcium</keyword>
<proteinExistence type="predicted"/>
<dbReference type="GO" id="GO:0005509">
    <property type="term" value="F:calcium ion binding"/>
    <property type="evidence" value="ECO:0007669"/>
    <property type="project" value="InterPro"/>
</dbReference>
<sequence>DLIMANECLTEDQIGEFQDAFCTFDTDHDGVINSKELGAVLRHIGQNPTEAELQ</sequence>
<dbReference type="FunFam" id="1.10.238.10:FF:000178">
    <property type="entry name" value="Calmodulin-2 A"/>
    <property type="match status" value="1"/>
</dbReference>
<evidence type="ECO:0000256" key="1">
    <source>
        <dbReference type="ARBA" id="ARBA00022737"/>
    </source>
</evidence>
<dbReference type="GO" id="GO:0016460">
    <property type="term" value="C:myosin II complex"/>
    <property type="evidence" value="ECO:0007669"/>
    <property type="project" value="TreeGrafter"/>
</dbReference>
<feature type="non-terminal residue" evidence="5">
    <location>
        <position position="1"/>
    </location>
</feature>
<dbReference type="InterPro" id="IPR018247">
    <property type="entry name" value="EF_Hand_1_Ca_BS"/>
</dbReference>
<keyword evidence="6" id="KW-1185">Reference proteome</keyword>
<feature type="non-terminal residue" evidence="5">
    <location>
        <position position="54"/>
    </location>
</feature>
<evidence type="ECO:0000256" key="2">
    <source>
        <dbReference type="ARBA" id="ARBA00022837"/>
    </source>
</evidence>
<reference evidence="6" key="1">
    <citation type="submission" date="2021-01" db="EMBL/GenBank/DDBJ databases">
        <title>Caligus Genome Assembly.</title>
        <authorList>
            <person name="Gallardo-Escarate C."/>
        </authorList>
    </citation>
    <scope>NUCLEOTIDE SEQUENCE [LARGE SCALE GENOMIC DNA]</scope>
</reference>
<evidence type="ECO:0000259" key="4">
    <source>
        <dbReference type="PROSITE" id="PS50222"/>
    </source>
</evidence>
<dbReference type="CDD" id="cd00051">
    <property type="entry name" value="EFh"/>
    <property type="match status" value="1"/>
</dbReference>
<name>A0A7T8JWU5_CALRO</name>
<keyword evidence="1" id="KW-0677">Repeat</keyword>
<comment type="function">
    <text evidence="3">Troponin is the central regulatory protein of striated muscle contraction. Tn consists of three components: Tn-I which is the inhibitor of actomyosin ATPase, Tn-T which contains the binding site for tropomyosin and Tn-C. The binding of calcium to Tn-C abolishes the inhibitory action of Tn on actin filaments.</text>
</comment>
<dbReference type="SUPFAM" id="SSF47473">
    <property type="entry name" value="EF-hand"/>
    <property type="match status" value="1"/>
</dbReference>
<accession>A0A7T8JWU5</accession>
<gene>
    <name evidence="5" type="ORF">FKW44_022401</name>
</gene>
<dbReference type="OrthoDB" id="6361440at2759"/>
<dbReference type="InterPro" id="IPR050230">
    <property type="entry name" value="CALM/Myosin/TropC-like"/>
</dbReference>
<dbReference type="SMART" id="SM00054">
    <property type="entry name" value="EFh"/>
    <property type="match status" value="1"/>
</dbReference>
<dbReference type="PANTHER" id="PTHR23048:SF0">
    <property type="entry name" value="CALMODULIN LIKE 3"/>
    <property type="match status" value="1"/>
</dbReference>
<dbReference type="InterPro" id="IPR011992">
    <property type="entry name" value="EF-hand-dom_pair"/>
</dbReference>
<protein>
    <submittedName>
        <fullName evidence="5">Calmodulin</fullName>
    </submittedName>
</protein>
<dbReference type="Proteomes" id="UP000595437">
    <property type="component" value="Chromosome 16"/>
</dbReference>
<dbReference type="Pfam" id="PF13405">
    <property type="entry name" value="EF-hand_6"/>
    <property type="match status" value="1"/>
</dbReference>
<dbReference type="PANTHER" id="PTHR23048">
    <property type="entry name" value="MYOSIN LIGHT CHAIN 1, 3"/>
    <property type="match status" value="1"/>
</dbReference>
<dbReference type="PROSITE" id="PS50222">
    <property type="entry name" value="EF_HAND_2"/>
    <property type="match status" value="1"/>
</dbReference>
<evidence type="ECO:0000256" key="3">
    <source>
        <dbReference type="ARBA" id="ARBA00037722"/>
    </source>
</evidence>
<dbReference type="PROSITE" id="PS00018">
    <property type="entry name" value="EF_HAND_1"/>
    <property type="match status" value="1"/>
</dbReference>
<dbReference type="InterPro" id="IPR002048">
    <property type="entry name" value="EF_hand_dom"/>
</dbReference>
<feature type="domain" description="EF-hand" evidence="4">
    <location>
        <begin position="12"/>
        <end position="47"/>
    </location>
</feature>
<dbReference type="AlphaFoldDB" id="A0A7T8JWU5"/>
<evidence type="ECO:0000313" key="6">
    <source>
        <dbReference type="Proteomes" id="UP000595437"/>
    </source>
</evidence>
<dbReference type="Gene3D" id="1.10.238.10">
    <property type="entry name" value="EF-hand"/>
    <property type="match status" value="1"/>
</dbReference>
<organism evidence="5 6">
    <name type="scientific">Caligus rogercresseyi</name>
    <name type="common">Sea louse</name>
    <dbReference type="NCBI Taxonomy" id="217165"/>
    <lineage>
        <taxon>Eukaryota</taxon>
        <taxon>Metazoa</taxon>
        <taxon>Ecdysozoa</taxon>
        <taxon>Arthropoda</taxon>
        <taxon>Crustacea</taxon>
        <taxon>Multicrustacea</taxon>
        <taxon>Hexanauplia</taxon>
        <taxon>Copepoda</taxon>
        <taxon>Siphonostomatoida</taxon>
        <taxon>Caligidae</taxon>
        <taxon>Caligus</taxon>
    </lineage>
</organism>
<dbReference type="EMBL" id="CP045905">
    <property type="protein sequence ID" value="QQP37091.1"/>
    <property type="molecule type" value="Genomic_DNA"/>
</dbReference>
<evidence type="ECO:0000313" key="5">
    <source>
        <dbReference type="EMBL" id="QQP37091.1"/>
    </source>
</evidence>